<feature type="signal peptide" evidence="1">
    <location>
        <begin position="1"/>
        <end position="23"/>
    </location>
</feature>
<keyword evidence="4" id="KW-1185">Reference proteome</keyword>
<proteinExistence type="predicted"/>
<comment type="caution">
    <text evidence="3">The sequence shown here is derived from an EMBL/GenBank/DDBJ whole genome shotgun (WGS) entry which is preliminary data.</text>
</comment>
<evidence type="ECO:0000313" key="4">
    <source>
        <dbReference type="Proteomes" id="UP000648984"/>
    </source>
</evidence>
<name>A0ABX1QE07_9RHOO</name>
<dbReference type="NCBIfam" id="TIGR02595">
    <property type="entry name" value="PEP_CTERM"/>
    <property type="match status" value="1"/>
</dbReference>
<dbReference type="InterPro" id="IPR013424">
    <property type="entry name" value="Ice-binding_C"/>
</dbReference>
<reference evidence="3 4" key="1">
    <citation type="submission" date="2019-12" db="EMBL/GenBank/DDBJ databases">
        <title>Comparative genomics gives insights into the taxonomy of the Azoarcus-Aromatoleum group and reveals separate origins of nif in the plant-associated Azoarcus and non-plant-associated Aromatoleum sub-groups.</title>
        <authorList>
            <person name="Lafos M."/>
            <person name="Maluk M."/>
            <person name="Batista M."/>
            <person name="Junghare M."/>
            <person name="Carmona M."/>
            <person name="Faoro H."/>
            <person name="Cruz L.M."/>
            <person name="Battistoni F."/>
            <person name="De Souza E."/>
            <person name="Pedrosa F."/>
            <person name="Chen W.-M."/>
            <person name="Poole P.S."/>
            <person name="Dixon R.A."/>
            <person name="James E.K."/>
        </authorList>
    </citation>
    <scope>NUCLEOTIDE SEQUENCE [LARGE SCALE GENOMIC DNA]</scope>
    <source>
        <strain evidence="3 4">22Lin</strain>
    </source>
</reference>
<organism evidence="3 4">
    <name type="scientific">Aromatoleum diolicum</name>
    <dbReference type="NCBI Taxonomy" id="75796"/>
    <lineage>
        <taxon>Bacteria</taxon>
        <taxon>Pseudomonadati</taxon>
        <taxon>Pseudomonadota</taxon>
        <taxon>Betaproteobacteria</taxon>
        <taxon>Rhodocyclales</taxon>
        <taxon>Rhodocyclaceae</taxon>
        <taxon>Aromatoleum</taxon>
    </lineage>
</organism>
<dbReference type="Proteomes" id="UP000648984">
    <property type="component" value="Unassembled WGS sequence"/>
</dbReference>
<gene>
    <name evidence="3" type="ORF">GPA25_17985</name>
</gene>
<protein>
    <submittedName>
        <fullName evidence="3">PEP-CTERM sorting domain-containing protein</fullName>
    </submittedName>
</protein>
<dbReference type="Pfam" id="PF07589">
    <property type="entry name" value="PEP-CTERM"/>
    <property type="match status" value="1"/>
</dbReference>
<feature type="chain" id="PRO_5045500427" evidence="1">
    <location>
        <begin position="24"/>
        <end position="239"/>
    </location>
</feature>
<keyword evidence="1" id="KW-0732">Signal</keyword>
<sequence length="239" mass="24225">MKRKLILVAASLMAFAGAGSASAKTDTTDSDQAISISTIDLHGAGFDATISYDSAWSSAFGTPTLNGNSLTFGSGSGWFSASVPGSEITISPSFSVVISATNGNSLDSVLMGASGSYSLSGANTEVFGKIAWDFDQDAIANPGGNISVGATTQSAKDSASGLWSQSANWTLLNSKSVAFTITPELTAFANGNNRTASLGLSELTFGVSVAPVPEPEAYLMMLAGLGIIGGVARRRSAGR</sequence>
<evidence type="ECO:0000259" key="2">
    <source>
        <dbReference type="Pfam" id="PF07589"/>
    </source>
</evidence>
<dbReference type="RefSeq" id="WP_169261795.1">
    <property type="nucleotide sequence ID" value="NZ_WTVQ01000037.1"/>
</dbReference>
<dbReference type="EMBL" id="WTVQ01000037">
    <property type="protein sequence ID" value="NMG76654.1"/>
    <property type="molecule type" value="Genomic_DNA"/>
</dbReference>
<feature type="domain" description="Ice-binding protein C-terminal" evidence="2">
    <location>
        <begin position="211"/>
        <end position="235"/>
    </location>
</feature>
<evidence type="ECO:0000313" key="3">
    <source>
        <dbReference type="EMBL" id="NMG76654.1"/>
    </source>
</evidence>
<accession>A0ABX1QE07</accession>
<evidence type="ECO:0000256" key="1">
    <source>
        <dbReference type="SAM" id="SignalP"/>
    </source>
</evidence>